<proteinExistence type="predicted"/>
<feature type="region of interest" description="Disordered" evidence="2">
    <location>
        <begin position="301"/>
        <end position="352"/>
    </location>
</feature>
<dbReference type="AlphaFoldDB" id="A0A2H3J2W4"/>
<keyword evidence="4" id="KW-1185">Reference proteome</keyword>
<evidence type="ECO:0000313" key="4">
    <source>
        <dbReference type="Proteomes" id="UP000218811"/>
    </source>
</evidence>
<evidence type="ECO:0000313" key="3">
    <source>
        <dbReference type="EMBL" id="PCH34113.1"/>
    </source>
</evidence>
<reference evidence="3 4" key="1">
    <citation type="journal article" date="2012" name="Science">
        <title>The Paleozoic origin of enzymatic lignin decomposition reconstructed from 31 fungal genomes.</title>
        <authorList>
            <person name="Floudas D."/>
            <person name="Binder M."/>
            <person name="Riley R."/>
            <person name="Barry K."/>
            <person name="Blanchette R.A."/>
            <person name="Henrissat B."/>
            <person name="Martinez A.T."/>
            <person name="Otillar R."/>
            <person name="Spatafora J.W."/>
            <person name="Yadav J.S."/>
            <person name="Aerts A."/>
            <person name="Benoit I."/>
            <person name="Boyd A."/>
            <person name="Carlson A."/>
            <person name="Copeland A."/>
            <person name="Coutinho P.M."/>
            <person name="de Vries R.P."/>
            <person name="Ferreira P."/>
            <person name="Findley K."/>
            <person name="Foster B."/>
            <person name="Gaskell J."/>
            <person name="Glotzer D."/>
            <person name="Gorecki P."/>
            <person name="Heitman J."/>
            <person name="Hesse C."/>
            <person name="Hori C."/>
            <person name="Igarashi K."/>
            <person name="Jurgens J.A."/>
            <person name="Kallen N."/>
            <person name="Kersten P."/>
            <person name="Kohler A."/>
            <person name="Kuees U."/>
            <person name="Kumar T.K.A."/>
            <person name="Kuo A."/>
            <person name="LaButti K."/>
            <person name="Larrondo L.F."/>
            <person name="Lindquist E."/>
            <person name="Ling A."/>
            <person name="Lombard V."/>
            <person name="Lucas S."/>
            <person name="Lundell T."/>
            <person name="Martin R."/>
            <person name="McLaughlin D.J."/>
            <person name="Morgenstern I."/>
            <person name="Morin E."/>
            <person name="Murat C."/>
            <person name="Nagy L.G."/>
            <person name="Nolan M."/>
            <person name="Ohm R.A."/>
            <person name="Patyshakuliyeva A."/>
            <person name="Rokas A."/>
            <person name="Ruiz-Duenas F.J."/>
            <person name="Sabat G."/>
            <person name="Salamov A."/>
            <person name="Samejima M."/>
            <person name="Schmutz J."/>
            <person name="Slot J.C."/>
            <person name="St John F."/>
            <person name="Stenlid J."/>
            <person name="Sun H."/>
            <person name="Sun S."/>
            <person name="Syed K."/>
            <person name="Tsang A."/>
            <person name="Wiebenga A."/>
            <person name="Young D."/>
            <person name="Pisabarro A."/>
            <person name="Eastwood D.C."/>
            <person name="Martin F."/>
            <person name="Cullen D."/>
            <person name="Grigoriev I.V."/>
            <person name="Hibbett D.S."/>
        </authorList>
    </citation>
    <scope>NUCLEOTIDE SEQUENCE [LARGE SCALE GENOMIC DNA]</scope>
    <source>
        <strain evidence="3 4">MD-104</strain>
    </source>
</reference>
<dbReference type="OrthoDB" id="21214at2759"/>
<organism evidence="3 4">
    <name type="scientific">Wolfiporia cocos (strain MD-104)</name>
    <name type="common">Brown rot fungus</name>
    <dbReference type="NCBI Taxonomy" id="742152"/>
    <lineage>
        <taxon>Eukaryota</taxon>
        <taxon>Fungi</taxon>
        <taxon>Dikarya</taxon>
        <taxon>Basidiomycota</taxon>
        <taxon>Agaricomycotina</taxon>
        <taxon>Agaricomycetes</taxon>
        <taxon>Polyporales</taxon>
        <taxon>Phaeolaceae</taxon>
        <taxon>Wolfiporia</taxon>
    </lineage>
</organism>
<gene>
    <name evidence="3" type="ORF">WOLCODRAFT_22464</name>
</gene>
<dbReference type="EMBL" id="KB467831">
    <property type="protein sequence ID" value="PCH34113.1"/>
    <property type="molecule type" value="Genomic_DNA"/>
</dbReference>
<evidence type="ECO:0000256" key="1">
    <source>
        <dbReference type="SAM" id="Coils"/>
    </source>
</evidence>
<dbReference type="PANTHER" id="PTHR39472:SF1">
    <property type="entry name" value="EXPRESSED PROTEIN"/>
    <property type="match status" value="1"/>
</dbReference>
<name>A0A2H3J2W4_WOLCO</name>
<evidence type="ECO:0000256" key="2">
    <source>
        <dbReference type="SAM" id="MobiDB-lite"/>
    </source>
</evidence>
<dbReference type="Proteomes" id="UP000218811">
    <property type="component" value="Unassembled WGS sequence"/>
</dbReference>
<keyword evidence="1" id="KW-0175">Coiled coil</keyword>
<feature type="coiled-coil region" evidence="1">
    <location>
        <begin position="219"/>
        <end position="246"/>
    </location>
</feature>
<dbReference type="OMA" id="HRTMVIA"/>
<feature type="compositionally biased region" description="Low complexity" evidence="2">
    <location>
        <begin position="192"/>
        <end position="202"/>
    </location>
</feature>
<accession>A0A2H3J2W4</accession>
<feature type="region of interest" description="Disordered" evidence="2">
    <location>
        <begin position="172"/>
        <end position="209"/>
    </location>
</feature>
<protein>
    <submittedName>
        <fullName evidence="3">Uncharacterized protein</fullName>
    </submittedName>
</protein>
<sequence>MAALYHHELDHDIYRALQLLHELGEQNAHNQKLAASLKAQAGTVKEEAAHVSSDISLRRFNVDISKEVFESELERTNAQTIIENHTLLHENRQLSLLLKEYEQTMETVMSKFRSHALAAQRHELTLTKHYESLIHARETSLLQAELSNDTAVQQSLERLADNLRALLRTMTGEEPEASSHPQQPAPEQGGTDDSQPAPAPAHASDDSLLDGLRGREDWALEREAEIARLERENEELRRMLGIDRASAAANGWLQDEARELATLDRRYIPAGTGLDALMNFNTPDNGNGGSLLPGNALQRSSEFQQPGMRGTQGRRPAMLGQRQGGPNVWGGLDHQSRSERPWQAPAGLDLSR</sequence>
<dbReference type="PANTHER" id="PTHR39472">
    <property type="entry name" value="EXPRESSED PROTEIN"/>
    <property type="match status" value="1"/>
</dbReference>